<name>A0ABY5D456_9ACTN</name>
<evidence type="ECO:0000256" key="2">
    <source>
        <dbReference type="ARBA" id="ARBA00023015"/>
    </source>
</evidence>
<keyword evidence="2" id="KW-0805">Transcription regulation</keyword>
<dbReference type="Pfam" id="PF00196">
    <property type="entry name" value="GerE"/>
    <property type="match status" value="1"/>
</dbReference>
<dbReference type="SUPFAM" id="SSF46894">
    <property type="entry name" value="C-terminal effector domain of the bipartite response regulators"/>
    <property type="match status" value="1"/>
</dbReference>
<dbReference type="InterPro" id="IPR058245">
    <property type="entry name" value="NreC/VraR/RcsB-like_REC"/>
</dbReference>
<dbReference type="PANTHER" id="PTHR43214">
    <property type="entry name" value="TWO-COMPONENT RESPONSE REGULATOR"/>
    <property type="match status" value="1"/>
</dbReference>
<organism evidence="8 9">
    <name type="scientific">Nocardiopsis exhalans</name>
    <dbReference type="NCBI Taxonomy" id="163604"/>
    <lineage>
        <taxon>Bacteria</taxon>
        <taxon>Bacillati</taxon>
        <taxon>Actinomycetota</taxon>
        <taxon>Actinomycetes</taxon>
        <taxon>Streptosporangiales</taxon>
        <taxon>Nocardiopsidaceae</taxon>
        <taxon>Nocardiopsis</taxon>
    </lineage>
</organism>
<dbReference type="InterPro" id="IPR000792">
    <property type="entry name" value="Tscrpt_reg_LuxR_C"/>
</dbReference>
<evidence type="ECO:0000256" key="3">
    <source>
        <dbReference type="ARBA" id="ARBA00023125"/>
    </source>
</evidence>
<dbReference type="SMART" id="SM00421">
    <property type="entry name" value="HTH_LUXR"/>
    <property type="match status" value="1"/>
</dbReference>
<gene>
    <name evidence="8" type="ORF">NE857_28020</name>
</gene>
<protein>
    <submittedName>
        <fullName evidence="8">Response regulator transcription factor</fullName>
    </submittedName>
</protein>
<dbReference type="InterPro" id="IPR039420">
    <property type="entry name" value="WalR-like"/>
</dbReference>
<feature type="domain" description="Response regulatory" evidence="7">
    <location>
        <begin position="4"/>
        <end position="120"/>
    </location>
</feature>
<proteinExistence type="predicted"/>
<dbReference type="Proteomes" id="UP001055940">
    <property type="component" value="Chromosome"/>
</dbReference>
<dbReference type="InterPro" id="IPR011006">
    <property type="entry name" value="CheY-like_superfamily"/>
</dbReference>
<evidence type="ECO:0000313" key="8">
    <source>
        <dbReference type="EMBL" id="USY19079.1"/>
    </source>
</evidence>
<dbReference type="SMART" id="SM00448">
    <property type="entry name" value="REC"/>
    <property type="match status" value="1"/>
</dbReference>
<dbReference type="PRINTS" id="PR00038">
    <property type="entry name" value="HTHLUXR"/>
</dbReference>
<dbReference type="CDD" id="cd06170">
    <property type="entry name" value="LuxR_C_like"/>
    <property type="match status" value="1"/>
</dbReference>
<keyword evidence="3" id="KW-0238">DNA-binding</keyword>
<reference evidence="8" key="1">
    <citation type="submission" date="2022-06" db="EMBL/GenBank/DDBJ databases">
        <authorList>
            <person name="Ping M."/>
        </authorList>
    </citation>
    <scope>NUCLEOTIDE SEQUENCE</scope>
    <source>
        <strain evidence="8">JCM11759T</strain>
    </source>
</reference>
<keyword evidence="4" id="KW-0804">Transcription</keyword>
<feature type="modified residue" description="4-aspartylphosphate" evidence="5">
    <location>
        <position position="55"/>
    </location>
</feature>
<dbReference type="PROSITE" id="PS50043">
    <property type="entry name" value="HTH_LUXR_2"/>
    <property type="match status" value="1"/>
</dbReference>
<dbReference type="Gene3D" id="3.40.50.2300">
    <property type="match status" value="1"/>
</dbReference>
<dbReference type="InterPro" id="IPR001789">
    <property type="entry name" value="Sig_transdc_resp-reg_receiver"/>
</dbReference>
<evidence type="ECO:0000313" key="9">
    <source>
        <dbReference type="Proteomes" id="UP001055940"/>
    </source>
</evidence>
<evidence type="ECO:0000256" key="5">
    <source>
        <dbReference type="PROSITE-ProRule" id="PRU00169"/>
    </source>
</evidence>
<evidence type="ECO:0000256" key="4">
    <source>
        <dbReference type="ARBA" id="ARBA00023163"/>
    </source>
</evidence>
<keyword evidence="1 5" id="KW-0597">Phosphoprotein</keyword>
<dbReference type="PROSITE" id="PS50110">
    <property type="entry name" value="RESPONSE_REGULATORY"/>
    <property type="match status" value="1"/>
</dbReference>
<dbReference type="CDD" id="cd17535">
    <property type="entry name" value="REC_NarL-like"/>
    <property type="match status" value="1"/>
</dbReference>
<evidence type="ECO:0000256" key="1">
    <source>
        <dbReference type="ARBA" id="ARBA00022553"/>
    </source>
</evidence>
<dbReference type="SUPFAM" id="SSF52172">
    <property type="entry name" value="CheY-like"/>
    <property type="match status" value="1"/>
</dbReference>
<accession>A0ABY5D456</accession>
<evidence type="ECO:0000259" key="6">
    <source>
        <dbReference type="PROSITE" id="PS50043"/>
    </source>
</evidence>
<dbReference type="InterPro" id="IPR016032">
    <property type="entry name" value="Sig_transdc_resp-reg_C-effctor"/>
</dbReference>
<feature type="domain" description="HTH luxR-type" evidence="6">
    <location>
        <begin position="155"/>
        <end position="220"/>
    </location>
</feature>
<dbReference type="PANTHER" id="PTHR43214:SF24">
    <property type="entry name" value="TRANSCRIPTIONAL REGULATORY PROTEIN NARL-RELATED"/>
    <property type="match status" value="1"/>
</dbReference>
<sequence>MRHRVLLVDDQPLQRTGLRMILESEPDMEVVGEAGDGEAAVRQVAALRPDVVLMDVRMPGTDGIEATDKIIEGYPDVRVLILTMFDLDEYAHPALLAGASGFLLKDTRPEELLAGVRAVLSGGAIVAPALTRRLLDIVTPQLSRGAAGSGAGDEVQRKLDLLTGREREVLVELANGRSNAEIGERLHMAEATVKTHISKLMPKLSLRSRVQAVIFAYDAKIVTPGR</sequence>
<evidence type="ECO:0000259" key="7">
    <source>
        <dbReference type="PROSITE" id="PS50110"/>
    </source>
</evidence>
<keyword evidence="9" id="KW-1185">Reference proteome</keyword>
<dbReference type="Pfam" id="PF00072">
    <property type="entry name" value="Response_reg"/>
    <property type="match status" value="1"/>
</dbReference>
<dbReference type="EMBL" id="CP099837">
    <property type="protein sequence ID" value="USY19079.1"/>
    <property type="molecule type" value="Genomic_DNA"/>
</dbReference>